<feature type="domain" description="N-acetyltransferase" evidence="1">
    <location>
        <begin position="35"/>
        <end position="183"/>
    </location>
</feature>
<gene>
    <name evidence="2" type="ORF">G3M99_03285</name>
</gene>
<evidence type="ECO:0000313" key="2">
    <source>
        <dbReference type="EMBL" id="NEU03894.1"/>
    </source>
</evidence>
<keyword evidence="2" id="KW-0808">Transferase</keyword>
<name>A0A6M0H160_9CLOT</name>
<dbReference type="Gene3D" id="3.40.630.30">
    <property type="match status" value="1"/>
</dbReference>
<dbReference type="InterPro" id="IPR000182">
    <property type="entry name" value="GNAT_dom"/>
</dbReference>
<proteinExistence type="predicted"/>
<sequence>MSIEDRNDYFKHFPFLKSERFYLKEVNYSLKSEFIKMMSDNENMKNSGMEVTNVKKQCDMYLKKVKNMYENKTGIRWSIIDKKTEKFLGEIGIYNIDFNSNNAEIGCSILKKYWRCGIASECISTVEEFFFNNLKMHKIMAKIDIKNTPSIKLIEKLHFYREGVLREHYFNNIEKRYVSIAIYSKIINN</sequence>
<accession>A0A6M0H160</accession>
<dbReference type="Pfam" id="PF13302">
    <property type="entry name" value="Acetyltransf_3"/>
    <property type="match status" value="1"/>
</dbReference>
<keyword evidence="3" id="KW-1185">Reference proteome</keyword>
<dbReference type="SUPFAM" id="SSF55729">
    <property type="entry name" value="Acyl-CoA N-acyltransferases (Nat)"/>
    <property type="match status" value="1"/>
</dbReference>
<evidence type="ECO:0000313" key="3">
    <source>
        <dbReference type="Proteomes" id="UP000481872"/>
    </source>
</evidence>
<dbReference type="RefSeq" id="WP_061993942.1">
    <property type="nucleotide sequence ID" value="NZ_JAAGPU010000003.1"/>
</dbReference>
<dbReference type="Proteomes" id="UP000481872">
    <property type="component" value="Unassembled WGS sequence"/>
</dbReference>
<dbReference type="GO" id="GO:0016747">
    <property type="term" value="F:acyltransferase activity, transferring groups other than amino-acyl groups"/>
    <property type="evidence" value="ECO:0007669"/>
    <property type="project" value="InterPro"/>
</dbReference>
<protein>
    <submittedName>
        <fullName evidence="2">GNAT family N-acetyltransferase</fullName>
    </submittedName>
</protein>
<organism evidence="2 3">
    <name type="scientific">Clostridium senegalense</name>
    <dbReference type="NCBI Taxonomy" id="1465809"/>
    <lineage>
        <taxon>Bacteria</taxon>
        <taxon>Bacillati</taxon>
        <taxon>Bacillota</taxon>
        <taxon>Clostridia</taxon>
        <taxon>Eubacteriales</taxon>
        <taxon>Clostridiaceae</taxon>
        <taxon>Clostridium</taxon>
    </lineage>
</organism>
<dbReference type="InterPro" id="IPR051531">
    <property type="entry name" value="N-acetyltransferase"/>
</dbReference>
<evidence type="ECO:0000259" key="1">
    <source>
        <dbReference type="PROSITE" id="PS51186"/>
    </source>
</evidence>
<dbReference type="EMBL" id="JAAGPU010000003">
    <property type="protein sequence ID" value="NEU03894.1"/>
    <property type="molecule type" value="Genomic_DNA"/>
</dbReference>
<dbReference type="InterPro" id="IPR016181">
    <property type="entry name" value="Acyl_CoA_acyltransferase"/>
</dbReference>
<dbReference type="PROSITE" id="PS51186">
    <property type="entry name" value="GNAT"/>
    <property type="match status" value="1"/>
</dbReference>
<reference evidence="2 3" key="1">
    <citation type="submission" date="2020-02" db="EMBL/GenBank/DDBJ databases">
        <title>Genome assembly of a novel Clostridium senegalense strain.</title>
        <authorList>
            <person name="Gupta T.B."/>
            <person name="Jauregui R."/>
            <person name="Maclean P."/>
            <person name="Nawarathana A."/>
            <person name="Brightwell G."/>
        </authorList>
    </citation>
    <scope>NUCLEOTIDE SEQUENCE [LARGE SCALE GENOMIC DNA]</scope>
    <source>
        <strain evidence="2 3">AGRFS4</strain>
    </source>
</reference>
<comment type="caution">
    <text evidence="2">The sequence shown here is derived from an EMBL/GenBank/DDBJ whole genome shotgun (WGS) entry which is preliminary data.</text>
</comment>
<dbReference type="AlphaFoldDB" id="A0A6M0H160"/>
<dbReference type="PANTHER" id="PTHR43792:SF1">
    <property type="entry name" value="N-ACETYLTRANSFERASE DOMAIN-CONTAINING PROTEIN"/>
    <property type="match status" value="1"/>
</dbReference>
<dbReference type="PANTHER" id="PTHR43792">
    <property type="entry name" value="GNAT FAMILY, PUTATIVE (AFU_ORTHOLOGUE AFUA_3G00765)-RELATED-RELATED"/>
    <property type="match status" value="1"/>
</dbReference>